<accession>A0A0L6JYJ2</accession>
<feature type="transmembrane region" description="Helical" evidence="1">
    <location>
        <begin position="142"/>
        <end position="163"/>
    </location>
</feature>
<comment type="caution">
    <text evidence="2">The sequence shown here is derived from an EMBL/GenBank/DDBJ whole genome shotgun (WGS) entry which is preliminary data.</text>
</comment>
<dbReference type="EMBL" id="LGTC01000001">
    <property type="protein sequence ID" value="KNY30597.1"/>
    <property type="molecule type" value="Genomic_DNA"/>
</dbReference>
<evidence type="ECO:0000313" key="3">
    <source>
        <dbReference type="EMBL" id="KNY30597.1"/>
    </source>
</evidence>
<evidence type="ECO:0000313" key="4">
    <source>
        <dbReference type="Proteomes" id="UP000036923"/>
    </source>
</evidence>
<feature type="transmembrane region" description="Helical" evidence="1">
    <location>
        <begin position="175"/>
        <end position="200"/>
    </location>
</feature>
<feature type="transmembrane region" description="Helical" evidence="1">
    <location>
        <begin position="16"/>
        <end position="34"/>
    </location>
</feature>
<feature type="transmembrane region" description="Helical" evidence="1">
    <location>
        <begin position="46"/>
        <end position="67"/>
    </location>
</feature>
<feature type="transmembrane region" description="Helical" evidence="1">
    <location>
        <begin position="108"/>
        <end position="130"/>
    </location>
</feature>
<evidence type="ECO:0000256" key="1">
    <source>
        <dbReference type="SAM" id="Phobius"/>
    </source>
</evidence>
<dbReference type="Proteomes" id="UP000036923">
    <property type="component" value="Unassembled WGS sequence"/>
</dbReference>
<feature type="transmembrane region" description="Helical" evidence="1">
    <location>
        <begin position="76"/>
        <end position="96"/>
    </location>
</feature>
<reference evidence="2" key="1">
    <citation type="submission" date="2015-07" db="EMBL/GenBank/DDBJ databases">
        <title>MeaNS - Measles Nucleotide Surveillance Program.</title>
        <authorList>
            <person name="Tran T."/>
            <person name="Druce J."/>
        </authorList>
    </citation>
    <scope>NUCLEOTIDE SEQUENCE</scope>
    <source>
        <strain evidence="2">DSM 2933</strain>
    </source>
</reference>
<keyword evidence="1" id="KW-0472">Membrane</keyword>
<sequence>MINSTIKQDKKEFKDLLLLCVMLDWGFSFIMYGTKFTANEKLGASFITAIIAVCIGLPFWGIVLYYFKCHKFSQVFVLYFGVSTIVYSIMFFWIFYEVLYKIALIENAFYLILGGIGYITVVILILYYRYNINRGVYKDKSGLPKYTVIGVVALIGGIIFKAFMDKQSESIQNIALAVVALIISYAFSFGFTQLFSYWLILKENK</sequence>
<keyword evidence="4" id="KW-1185">Reference proteome</keyword>
<dbReference type="EMBL" id="LGTC01000001">
    <property type="protein sequence ID" value="KNY30590.1"/>
    <property type="molecule type" value="Genomic_DNA"/>
</dbReference>
<dbReference type="STRING" id="398512.Bccel_5870"/>
<dbReference type="AlphaFoldDB" id="A0A0L6JYJ2"/>
<evidence type="ECO:0000313" key="2">
    <source>
        <dbReference type="EMBL" id="KNY30590.1"/>
    </source>
</evidence>
<protein>
    <submittedName>
        <fullName evidence="2">Uncharacterized protein</fullName>
    </submittedName>
</protein>
<keyword evidence="1" id="KW-1133">Transmembrane helix</keyword>
<organism evidence="2 4">
    <name type="scientific">Pseudobacteroides cellulosolvens ATCC 35603 = DSM 2933</name>
    <dbReference type="NCBI Taxonomy" id="398512"/>
    <lineage>
        <taxon>Bacteria</taxon>
        <taxon>Bacillati</taxon>
        <taxon>Bacillota</taxon>
        <taxon>Clostridia</taxon>
        <taxon>Eubacteriales</taxon>
        <taxon>Oscillospiraceae</taxon>
        <taxon>Pseudobacteroides</taxon>
    </lineage>
</organism>
<keyword evidence="1" id="KW-0812">Transmembrane</keyword>
<name>A0A0L6JYJ2_9FIRM</name>
<dbReference type="RefSeq" id="WP_036945738.1">
    <property type="nucleotide sequence ID" value="NZ_JQKC01000073.1"/>
</dbReference>
<reference evidence="4" key="2">
    <citation type="submission" date="2015-07" db="EMBL/GenBank/DDBJ databases">
        <title>Near-Complete Genome Sequence of the Cellulolytic Bacterium Bacteroides (Pseudobacteroides) cellulosolvens ATCC 35603.</title>
        <authorList>
            <person name="Dassa B."/>
            <person name="Utturkar S.M."/>
            <person name="Klingeman D.M."/>
            <person name="Hurt R.A."/>
            <person name="Keller M."/>
            <person name="Xu J."/>
            <person name="Reddy Y.H.K."/>
            <person name="Borovok I."/>
            <person name="Grinberg I.R."/>
            <person name="Lamed R."/>
            <person name="Zhivin O."/>
            <person name="Bayer E.A."/>
            <person name="Brown S.D."/>
        </authorList>
    </citation>
    <scope>NUCLEOTIDE SEQUENCE [LARGE SCALE GENOMIC DNA]</scope>
    <source>
        <strain evidence="4">DSM 2933</strain>
    </source>
</reference>
<proteinExistence type="predicted"/>
<gene>
    <name evidence="2" type="ORF">Bccel_5870</name>
    <name evidence="3" type="ORF">Bccel_5877</name>
</gene>